<feature type="transmembrane region" description="Helical" evidence="6">
    <location>
        <begin position="132"/>
        <end position="150"/>
    </location>
</feature>
<protein>
    <submittedName>
        <fullName evidence="7">ABC transporter permease</fullName>
    </submittedName>
</protein>
<dbReference type="Proteomes" id="UP000292886">
    <property type="component" value="Chromosome"/>
</dbReference>
<organism evidence="7 8">
    <name type="scientific">Periweissella cryptocerci</name>
    <dbReference type="NCBI Taxonomy" id="2506420"/>
    <lineage>
        <taxon>Bacteria</taxon>
        <taxon>Bacillati</taxon>
        <taxon>Bacillota</taxon>
        <taxon>Bacilli</taxon>
        <taxon>Lactobacillales</taxon>
        <taxon>Lactobacillaceae</taxon>
        <taxon>Periweissella</taxon>
    </lineage>
</organism>
<keyword evidence="8" id="KW-1185">Reference proteome</keyword>
<feature type="transmembrane region" description="Helical" evidence="6">
    <location>
        <begin position="283"/>
        <end position="302"/>
    </location>
</feature>
<dbReference type="PANTHER" id="PTHR43370">
    <property type="entry name" value="SUGAR ABC TRANSPORTER INTEGRAL MEMBRANE PROTEIN-RELATED"/>
    <property type="match status" value="1"/>
</dbReference>
<feature type="transmembrane region" description="Helical" evidence="6">
    <location>
        <begin position="34"/>
        <end position="57"/>
    </location>
</feature>
<dbReference type="RefSeq" id="WP_133363201.1">
    <property type="nucleotide sequence ID" value="NZ_CP037940.1"/>
</dbReference>
<keyword evidence="4 6" id="KW-1133">Transmembrane helix</keyword>
<evidence type="ECO:0000313" key="8">
    <source>
        <dbReference type="Proteomes" id="UP000292886"/>
    </source>
</evidence>
<evidence type="ECO:0000256" key="5">
    <source>
        <dbReference type="ARBA" id="ARBA00023136"/>
    </source>
</evidence>
<dbReference type="OrthoDB" id="9792579at2"/>
<evidence type="ECO:0000256" key="2">
    <source>
        <dbReference type="ARBA" id="ARBA00022475"/>
    </source>
</evidence>
<feature type="transmembrane region" description="Helical" evidence="6">
    <location>
        <begin position="194"/>
        <end position="220"/>
    </location>
</feature>
<dbReference type="Pfam" id="PF02653">
    <property type="entry name" value="BPD_transp_2"/>
    <property type="match status" value="1"/>
</dbReference>
<reference evidence="8" key="1">
    <citation type="submission" date="2019-03" db="EMBL/GenBank/DDBJ databases">
        <title>Weissella sp. 26KH-42 Genome sequencing.</title>
        <authorList>
            <person name="Heo J."/>
            <person name="Kim S.-J."/>
            <person name="Kim J.-S."/>
            <person name="Hong S.-B."/>
            <person name="Kwon S.-W."/>
        </authorList>
    </citation>
    <scope>NUCLEOTIDE SEQUENCE [LARGE SCALE GENOMIC DNA]</scope>
    <source>
        <strain evidence="8">26KH-42</strain>
    </source>
</reference>
<dbReference type="GO" id="GO:0022857">
    <property type="term" value="F:transmembrane transporter activity"/>
    <property type="evidence" value="ECO:0007669"/>
    <property type="project" value="InterPro"/>
</dbReference>
<feature type="transmembrane region" description="Helical" evidence="6">
    <location>
        <begin position="156"/>
        <end position="173"/>
    </location>
</feature>
<feature type="transmembrane region" description="Helical" evidence="6">
    <location>
        <begin position="258"/>
        <end position="277"/>
    </location>
</feature>
<gene>
    <name evidence="7" type="ORF">EQG49_06450</name>
</gene>
<dbReference type="CDD" id="cd06580">
    <property type="entry name" value="TM_PBP1_transp_TpRbsC_like"/>
    <property type="match status" value="1"/>
</dbReference>
<accession>A0A4P6YTV9</accession>
<keyword evidence="3 6" id="KW-0812">Transmembrane</keyword>
<proteinExistence type="predicted"/>
<dbReference type="AlphaFoldDB" id="A0A4P6YTV9"/>
<evidence type="ECO:0000256" key="3">
    <source>
        <dbReference type="ARBA" id="ARBA00022692"/>
    </source>
</evidence>
<evidence type="ECO:0000256" key="6">
    <source>
        <dbReference type="SAM" id="Phobius"/>
    </source>
</evidence>
<keyword evidence="2" id="KW-1003">Cell membrane</keyword>
<comment type="subcellular location">
    <subcellularLocation>
        <location evidence="1">Cell membrane</location>
        <topology evidence="1">Multi-pass membrane protein</topology>
    </subcellularLocation>
</comment>
<sequence length="318" mass="33322">MSIEAIFALLISTTMVYSAPLIFTAIGGTFSERGGIVNVGLEGIMVMGAFSSVVFNLSFAKEFGAATPWLGLLVGALVGALTAAVHGVATIFLRADHIISGTVINLITPALGVFLIKVIYNKGQTDMIQQNFGYVDVPLLNKIPVIGNIFFHNTSAPAWVAVIVAVLAWFLLYKTRYGLRLRSVGENPQAADTLGLNVYGLRMSGVLLSGILGGIGGAIYAESVALNFGAATIAGQGFIALAAMIFGQWNPLGAMGAALFFGLSQSLAVIGAQLPVIKNVPSVYLAIFPYVLTVIVLSVFFGKVKGPKADGINYIKSV</sequence>
<evidence type="ECO:0000256" key="4">
    <source>
        <dbReference type="ARBA" id="ARBA00022989"/>
    </source>
</evidence>
<name>A0A4P6YTV9_9LACO</name>
<feature type="transmembrane region" description="Helical" evidence="6">
    <location>
        <begin position="226"/>
        <end position="246"/>
    </location>
</feature>
<evidence type="ECO:0000256" key="1">
    <source>
        <dbReference type="ARBA" id="ARBA00004651"/>
    </source>
</evidence>
<dbReference type="EMBL" id="CP037940">
    <property type="protein sequence ID" value="QBO36123.1"/>
    <property type="molecule type" value="Genomic_DNA"/>
</dbReference>
<evidence type="ECO:0000313" key="7">
    <source>
        <dbReference type="EMBL" id="QBO36123.1"/>
    </source>
</evidence>
<dbReference type="GO" id="GO:0005886">
    <property type="term" value="C:plasma membrane"/>
    <property type="evidence" value="ECO:0007669"/>
    <property type="project" value="UniProtKB-SubCell"/>
</dbReference>
<feature type="transmembrane region" description="Helical" evidence="6">
    <location>
        <begin position="98"/>
        <end position="120"/>
    </location>
</feature>
<dbReference type="KEGG" id="wei:EQG49_06450"/>
<dbReference type="InterPro" id="IPR001851">
    <property type="entry name" value="ABC_transp_permease"/>
</dbReference>
<feature type="transmembrane region" description="Helical" evidence="6">
    <location>
        <begin position="69"/>
        <end position="92"/>
    </location>
</feature>
<keyword evidence="5 6" id="KW-0472">Membrane</keyword>
<dbReference type="PANTHER" id="PTHR43370:SF1">
    <property type="entry name" value="GUANOSINE ABC TRANSPORTER PERMEASE PROTEIN NUPQ"/>
    <property type="match status" value="1"/>
</dbReference>